<name>X0T5T1_9ZZZZ</name>
<dbReference type="GO" id="GO:0005525">
    <property type="term" value="F:GTP binding"/>
    <property type="evidence" value="ECO:0007669"/>
    <property type="project" value="InterPro"/>
</dbReference>
<dbReference type="PROSITE" id="PS51419">
    <property type="entry name" value="RAB"/>
    <property type="match status" value="1"/>
</dbReference>
<evidence type="ECO:0000313" key="2">
    <source>
        <dbReference type="EMBL" id="GAF83512.1"/>
    </source>
</evidence>
<dbReference type="SMART" id="SM00173">
    <property type="entry name" value="RAS"/>
    <property type="match status" value="1"/>
</dbReference>
<dbReference type="PRINTS" id="PR00449">
    <property type="entry name" value="RASTRNSFRMNG"/>
</dbReference>
<keyword evidence="1" id="KW-0547">Nucleotide-binding</keyword>
<gene>
    <name evidence="2" type="ORF">S01H1_04264</name>
</gene>
<evidence type="ECO:0008006" key="3">
    <source>
        <dbReference type="Google" id="ProtNLM"/>
    </source>
</evidence>
<dbReference type="SMART" id="SM00175">
    <property type="entry name" value="RAB"/>
    <property type="match status" value="1"/>
</dbReference>
<reference evidence="2" key="1">
    <citation type="journal article" date="2014" name="Front. Microbiol.">
        <title>High frequency of phylogenetically diverse reductive dehalogenase-homologous genes in deep subseafloor sedimentary metagenomes.</title>
        <authorList>
            <person name="Kawai M."/>
            <person name="Futagami T."/>
            <person name="Toyoda A."/>
            <person name="Takaki Y."/>
            <person name="Nishi S."/>
            <person name="Hori S."/>
            <person name="Arai W."/>
            <person name="Tsubouchi T."/>
            <person name="Morono Y."/>
            <person name="Uchiyama I."/>
            <person name="Ito T."/>
            <person name="Fujiyama A."/>
            <person name="Inagaki F."/>
            <person name="Takami H."/>
        </authorList>
    </citation>
    <scope>NUCLEOTIDE SEQUENCE</scope>
    <source>
        <strain evidence="2">Expedition CK06-06</strain>
    </source>
</reference>
<dbReference type="FunFam" id="3.40.50.300:FF:001447">
    <property type="entry name" value="Ras-related protein Rab-1B"/>
    <property type="match status" value="1"/>
</dbReference>
<dbReference type="CDD" id="cd00154">
    <property type="entry name" value="Rab"/>
    <property type="match status" value="1"/>
</dbReference>
<dbReference type="SMART" id="SM00174">
    <property type="entry name" value="RHO"/>
    <property type="match status" value="1"/>
</dbReference>
<dbReference type="InterPro" id="IPR027417">
    <property type="entry name" value="P-loop_NTPase"/>
</dbReference>
<dbReference type="Pfam" id="PF00071">
    <property type="entry name" value="Ras"/>
    <property type="match status" value="1"/>
</dbReference>
<dbReference type="NCBIfam" id="TIGR00231">
    <property type="entry name" value="small_GTP"/>
    <property type="match status" value="1"/>
</dbReference>
<dbReference type="GO" id="GO:0003924">
    <property type="term" value="F:GTPase activity"/>
    <property type="evidence" value="ECO:0007669"/>
    <property type="project" value="InterPro"/>
</dbReference>
<evidence type="ECO:0000256" key="1">
    <source>
        <dbReference type="ARBA" id="ARBA00022741"/>
    </source>
</evidence>
<dbReference type="InterPro" id="IPR001806">
    <property type="entry name" value="Small_GTPase"/>
</dbReference>
<comment type="caution">
    <text evidence="2">The sequence shown here is derived from an EMBL/GenBank/DDBJ whole genome shotgun (WGS) entry which is preliminary data.</text>
</comment>
<dbReference type="EMBL" id="BARS01002262">
    <property type="protein sequence ID" value="GAF83512.1"/>
    <property type="molecule type" value="Genomic_DNA"/>
</dbReference>
<sequence length="192" mass="22611">MLHEKKPQYLVKICLLGQGGVGKTCLTQRLCFDTFDINTKLTIGLDFYTYDLPIVVNDEETFVRLSIWDFGGQEQFKSLFTYYIGGANGIFMVFSLINLQTLINLDWWYDQLTENNHITTPKMIIGTKSDLVNEENEKYQVDNLIMKQFMKKHEELEFLKTSAKIDYNIKESFREIVKKILDKNKLEYDKFL</sequence>
<dbReference type="PROSITE" id="PS51421">
    <property type="entry name" value="RAS"/>
    <property type="match status" value="1"/>
</dbReference>
<organism evidence="2">
    <name type="scientific">marine sediment metagenome</name>
    <dbReference type="NCBI Taxonomy" id="412755"/>
    <lineage>
        <taxon>unclassified sequences</taxon>
        <taxon>metagenomes</taxon>
        <taxon>ecological metagenomes</taxon>
    </lineage>
</organism>
<proteinExistence type="predicted"/>
<dbReference type="SUPFAM" id="SSF52540">
    <property type="entry name" value="P-loop containing nucleoside triphosphate hydrolases"/>
    <property type="match status" value="1"/>
</dbReference>
<dbReference type="InterPro" id="IPR005225">
    <property type="entry name" value="Small_GTP-bd"/>
</dbReference>
<dbReference type="PANTHER" id="PTHR47978">
    <property type="match status" value="1"/>
</dbReference>
<dbReference type="AlphaFoldDB" id="X0T5T1"/>
<protein>
    <recommendedName>
        <fullName evidence="3">GTP-binding protein</fullName>
    </recommendedName>
</protein>
<dbReference type="Gene3D" id="3.40.50.300">
    <property type="entry name" value="P-loop containing nucleotide triphosphate hydrolases"/>
    <property type="match status" value="1"/>
</dbReference>
<accession>X0T5T1</accession>